<gene>
    <name evidence="1" type="ORF">EL18_01251</name>
</gene>
<name>A0A084UB85_9HYPH</name>
<accession>A0A084UB85</accession>
<dbReference type="PATRIC" id="fig|472175.3.peg.1261"/>
<evidence type="ECO:0000313" key="2">
    <source>
        <dbReference type="Proteomes" id="UP000053675"/>
    </source>
</evidence>
<sequence length="65" mass="7335">MEAGSRNKAETLEYLQAMLGQLLTMARAERCETLAYFIEMAYIECSDTIRQERPGGSALVPLHQQ</sequence>
<protein>
    <submittedName>
        <fullName evidence="1">Uncharacterized protein</fullName>
    </submittedName>
</protein>
<keyword evidence="2" id="KW-1185">Reference proteome</keyword>
<dbReference type="Proteomes" id="UP000053675">
    <property type="component" value="Unassembled WGS sequence"/>
</dbReference>
<dbReference type="EMBL" id="JMQM01000001">
    <property type="protein sequence ID" value="KFB10221.1"/>
    <property type="molecule type" value="Genomic_DNA"/>
</dbReference>
<proteinExistence type="predicted"/>
<dbReference type="STRING" id="472175.EL18_01251"/>
<reference evidence="1 2" key="1">
    <citation type="submission" date="2014-05" db="EMBL/GenBank/DDBJ databases">
        <title>Draft Genome Sequence of Nitratireductor basaltis Strain UMTGB225, A Marine Bacterium Isolated from Green Barrel Tunicate.</title>
        <authorList>
            <person name="Gan H.Y."/>
        </authorList>
    </citation>
    <scope>NUCLEOTIDE SEQUENCE [LARGE SCALE GENOMIC DNA]</scope>
    <source>
        <strain evidence="1 2">UMTGB225</strain>
    </source>
</reference>
<evidence type="ECO:0000313" key="1">
    <source>
        <dbReference type="EMBL" id="KFB10221.1"/>
    </source>
</evidence>
<dbReference type="AlphaFoldDB" id="A0A084UB85"/>
<comment type="caution">
    <text evidence="1">The sequence shown here is derived from an EMBL/GenBank/DDBJ whole genome shotgun (WGS) entry which is preliminary data.</text>
</comment>
<organism evidence="1 2">
    <name type="scientific">Nitratireductor basaltis</name>
    <dbReference type="NCBI Taxonomy" id="472175"/>
    <lineage>
        <taxon>Bacteria</taxon>
        <taxon>Pseudomonadati</taxon>
        <taxon>Pseudomonadota</taxon>
        <taxon>Alphaproteobacteria</taxon>
        <taxon>Hyphomicrobiales</taxon>
        <taxon>Phyllobacteriaceae</taxon>
        <taxon>Nitratireductor</taxon>
    </lineage>
</organism>